<feature type="compositionally biased region" description="Low complexity" evidence="1">
    <location>
        <begin position="200"/>
        <end position="210"/>
    </location>
</feature>
<keyword evidence="3" id="KW-1185">Reference proteome</keyword>
<feature type="compositionally biased region" description="Basic and acidic residues" evidence="1">
    <location>
        <begin position="10"/>
        <end position="31"/>
    </location>
</feature>
<evidence type="ECO:0000313" key="3">
    <source>
        <dbReference type="Proteomes" id="UP000076871"/>
    </source>
</evidence>
<feature type="region of interest" description="Disordered" evidence="1">
    <location>
        <begin position="1"/>
        <end position="31"/>
    </location>
</feature>
<dbReference type="AlphaFoldDB" id="A0A165HAM9"/>
<feature type="region of interest" description="Disordered" evidence="1">
    <location>
        <begin position="169"/>
        <end position="214"/>
    </location>
</feature>
<feature type="compositionally biased region" description="Basic and acidic residues" evidence="1">
    <location>
        <begin position="180"/>
        <end position="190"/>
    </location>
</feature>
<dbReference type="GeneID" id="63824901"/>
<proteinExistence type="predicted"/>
<accession>A0A165HAM9</accession>
<protein>
    <submittedName>
        <fullName evidence="2">Uncharacterized protein</fullName>
    </submittedName>
</protein>
<sequence length="243" mass="27227">MFDFMRRKRESREMNKAADQTKEVEKGRSKYTARRDSLINASKVDLFTKKARHFSLPPMAKNIQRAQSEDEHLAIRPKYTRARSSSCSAVSSLNIRNPFNRHTGNSAMSDSQIALVNPALVAGPPPECMRYVVSQYPVIVSPEGRSAEIVYPEATADQLEHESAVLNPFTDSAAPEPPIEDTHESQRSLERTNSQSATPSRRSSGRSSRASLRRPVDYLQVKIPPSVLSPPLSAAHREIWTRI</sequence>
<gene>
    <name evidence="2" type="ORF">LAESUDRAFT_720715</name>
</gene>
<evidence type="ECO:0000313" key="2">
    <source>
        <dbReference type="EMBL" id="KZT11473.1"/>
    </source>
</evidence>
<dbReference type="OrthoDB" id="2803557at2759"/>
<reference evidence="2 3" key="1">
    <citation type="journal article" date="2016" name="Mol. Biol. Evol.">
        <title>Comparative Genomics of Early-Diverging Mushroom-Forming Fungi Provides Insights into the Origins of Lignocellulose Decay Capabilities.</title>
        <authorList>
            <person name="Nagy L.G."/>
            <person name="Riley R."/>
            <person name="Tritt A."/>
            <person name="Adam C."/>
            <person name="Daum C."/>
            <person name="Floudas D."/>
            <person name="Sun H."/>
            <person name="Yadav J.S."/>
            <person name="Pangilinan J."/>
            <person name="Larsson K.H."/>
            <person name="Matsuura K."/>
            <person name="Barry K."/>
            <person name="Labutti K."/>
            <person name="Kuo R."/>
            <person name="Ohm R.A."/>
            <person name="Bhattacharya S.S."/>
            <person name="Shirouzu T."/>
            <person name="Yoshinaga Y."/>
            <person name="Martin F.M."/>
            <person name="Grigoriev I.V."/>
            <person name="Hibbett D.S."/>
        </authorList>
    </citation>
    <scope>NUCLEOTIDE SEQUENCE [LARGE SCALE GENOMIC DNA]</scope>
    <source>
        <strain evidence="2 3">93-53</strain>
    </source>
</reference>
<dbReference type="Proteomes" id="UP000076871">
    <property type="component" value="Unassembled WGS sequence"/>
</dbReference>
<organism evidence="2 3">
    <name type="scientific">Laetiporus sulphureus 93-53</name>
    <dbReference type="NCBI Taxonomy" id="1314785"/>
    <lineage>
        <taxon>Eukaryota</taxon>
        <taxon>Fungi</taxon>
        <taxon>Dikarya</taxon>
        <taxon>Basidiomycota</taxon>
        <taxon>Agaricomycotina</taxon>
        <taxon>Agaricomycetes</taxon>
        <taxon>Polyporales</taxon>
        <taxon>Laetiporus</taxon>
    </lineage>
</organism>
<dbReference type="EMBL" id="KV427607">
    <property type="protein sequence ID" value="KZT11473.1"/>
    <property type="molecule type" value="Genomic_DNA"/>
</dbReference>
<name>A0A165HAM9_9APHY</name>
<evidence type="ECO:0000256" key="1">
    <source>
        <dbReference type="SAM" id="MobiDB-lite"/>
    </source>
</evidence>
<dbReference type="RefSeq" id="XP_040769213.1">
    <property type="nucleotide sequence ID" value="XM_040907872.1"/>
</dbReference>
<dbReference type="InParanoid" id="A0A165HAM9"/>